<name>A0A1J3JA50_NOCCA</name>
<protein>
    <submittedName>
        <fullName evidence="2">Uncharacterized protein</fullName>
    </submittedName>
</protein>
<organism evidence="2">
    <name type="scientific">Noccaea caerulescens</name>
    <name type="common">Alpine penny-cress</name>
    <name type="synonym">Thlaspi caerulescens</name>
    <dbReference type="NCBI Taxonomy" id="107243"/>
    <lineage>
        <taxon>Eukaryota</taxon>
        <taxon>Viridiplantae</taxon>
        <taxon>Streptophyta</taxon>
        <taxon>Embryophyta</taxon>
        <taxon>Tracheophyta</taxon>
        <taxon>Spermatophyta</taxon>
        <taxon>Magnoliopsida</taxon>
        <taxon>eudicotyledons</taxon>
        <taxon>Gunneridae</taxon>
        <taxon>Pentapetalae</taxon>
        <taxon>rosids</taxon>
        <taxon>malvids</taxon>
        <taxon>Brassicales</taxon>
        <taxon>Brassicaceae</taxon>
        <taxon>Coluteocarpeae</taxon>
        <taxon>Noccaea</taxon>
    </lineage>
</organism>
<accession>A0A1J3JA50</accession>
<reference evidence="2" key="1">
    <citation type="submission" date="2016-07" db="EMBL/GenBank/DDBJ databases">
        <title>De novo transcriptome assembly of four accessions of the metal hyperaccumulator plant Noccaea caerulescens.</title>
        <authorList>
            <person name="Blande D."/>
            <person name="Halimaa P."/>
            <person name="Tervahauta A.I."/>
            <person name="Aarts M.G."/>
            <person name="Karenlampi S.O."/>
        </authorList>
    </citation>
    <scope>NUCLEOTIDE SEQUENCE</scope>
</reference>
<feature type="compositionally biased region" description="Basic and acidic residues" evidence="1">
    <location>
        <begin position="55"/>
        <end position="88"/>
    </location>
</feature>
<feature type="region of interest" description="Disordered" evidence="1">
    <location>
        <begin position="22"/>
        <end position="88"/>
    </location>
</feature>
<evidence type="ECO:0000313" key="2">
    <source>
        <dbReference type="EMBL" id="JAU89390.1"/>
    </source>
</evidence>
<sequence>MKGIYVNRNATKHLHHMLHFRRHQEEEVSIPACLPHDVNRNDADPVSEDEEEEDNKSGGEREEERGEKTEHRSGDDEDEARERKWVTR</sequence>
<gene>
    <name evidence="2" type="ORF">MP_TR26724_c2_g1_i1_g.78274</name>
</gene>
<dbReference type="EMBL" id="GEVM01016548">
    <property type="protein sequence ID" value="JAU89390.1"/>
    <property type="molecule type" value="Transcribed_RNA"/>
</dbReference>
<proteinExistence type="predicted"/>
<dbReference type="AlphaFoldDB" id="A0A1J3JA50"/>
<evidence type="ECO:0000256" key="1">
    <source>
        <dbReference type="SAM" id="MobiDB-lite"/>
    </source>
</evidence>
<feature type="compositionally biased region" description="Acidic residues" evidence="1">
    <location>
        <begin position="45"/>
        <end position="54"/>
    </location>
</feature>